<dbReference type="AlphaFoldDB" id="A0A9D4FQB1"/>
<evidence type="ECO:0000259" key="1">
    <source>
        <dbReference type="PROSITE" id="PS50041"/>
    </source>
</evidence>
<sequence>MIVKFTDRLETLYHHCGLDVLCCINAALQTLYIAEFDGCGPFRPNANANEPGVLFTIQALANTCYEFVSLPQHSWRSAESHCMANHGHLAHIANTQEQDGIYSFVHSQGGHGVWIGLNDINSEEIFTWVSGEEIF</sequence>
<reference evidence="2" key="1">
    <citation type="journal article" date="2019" name="bioRxiv">
        <title>The Genome of the Zebra Mussel, Dreissena polymorpha: A Resource for Invasive Species Research.</title>
        <authorList>
            <person name="McCartney M.A."/>
            <person name="Auch B."/>
            <person name="Kono T."/>
            <person name="Mallez S."/>
            <person name="Zhang Y."/>
            <person name="Obille A."/>
            <person name="Becker A."/>
            <person name="Abrahante J.E."/>
            <person name="Garbe J."/>
            <person name="Badalamenti J.P."/>
            <person name="Herman A."/>
            <person name="Mangelson H."/>
            <person name="Liachko I."/>
            <person name="Sullivan S."/>
            <person name="Sone E.D."/>
            <person name="Koren S."/>
            <person name="Silverstein K.A.T."/>
            <person name="Beckman K.B."/>
            <person name="Gohl D.M."/>
        </authorList>
    </citation>
    <scope>NUCLEOTIDE SEQUENCE</scope>
    <source>
        <strain evidence="2">Duluth1</strain>
        <tissue evidence="2">Whole animal</tissue>
    </source>
</reference>
<dbReference type="SUPFAM" id="SSF56436">
    <property type="entry name" value="C-type lectin-like"/>
    <property type="match status" value="1"/>
</dbReference>
<dbReference type="PANTHER" id="PTHR22803">
    <property type="entry name" value="MANNOSE, PHOSPHOLIPASE, LECTIN RECEPTOR RELATED"/>
    <property type="match status" value="1"/>
</dbReference>
<reference evidence="2" key="2">
    <citation type="submission" date="2020-11" db="EMBL/GenBank/DDBJ databases">
        <authorList>
            <person name="McCartney M.A."/>
            <person name="Auch B."/>
            <person name="Kono T."/>
            <person name="Mallez S."/>
            <person name="Becker A."/>
            <person name="Gohl D.M."/>
            <person name="Silverstein K.A.T."/>
            <person name="Koren S."/>
            <person name="Bechman K.B."/>
            <person name="Herman A."/>
            <person name="Abrahante J.E."/>
            <person name="Garbe J."/>
        </authorList>
    </citation>
    <scope>NUCLEOTIDE SEQUENCE</scope>
    <source>
        <strain evidence="2">Duluth1</strain>
        <tissue evidence="2">Whole animal</tissue>
    </source>
</reference>
<dbReference type="Pfam" id="PF00059">
    <property type="entry name" value="Lectin_C"/>
    <property type="match status" value="1"/>
</dbReference>
<dbReference type="CDD" id="cd00037">
    <property type="entry name" value="CLECT"/>
    <property type="match status" value="1"/>
</dbReference>
<dbReference type="InterPro" id="IPR016187">
    <property type="entry name" value="CTDL_fold"/>
</dbReference>
<dbReference type="InterPro" id="IPR001304">
    <property type="entry name" value="C-type_lectin-like"/>
</dbReference>
<dbReference type="InterPro" id="IPR050111">
    <property type="entry name" value="C-type_lectin/snaclec_domain"/>
</dbReference>
<keyword evidence="3" id="KW-1185">Reference proteome</keyword>
<protein>
    <recommendedName>
        <fullName evidence="1">C-type lectin domain-containing protein</fullName>
    </recommendedName>
</protein>
<dbReference type="Gene3D" id="3.10.100.10">
    <property type="entry name" value="Mannose-Binding Protein A, subunit A"/>
    <property type="match status" value="1"/>
</dbReference>
<comment type="caution">
    <text evidence="2">The sequence shown here is derived from an EMBL/GenBank/DDBJ whole genome shotgun (WGS) entry which is preliminary data.</text>
</comment>
<accession>A0A9D4FQB1</accession>
<evidence type="ECO:0000313" key="2">
    <source>
        <dbReference type="EMBL" id="KAH3800981.1"/>
    </source>
</evidence>
<gene>
    <name evidence="2" type="ORF">DPMN_154625</name>
</gene>
<feature type="domain" description="C-type lectin" evidence="1">
    <location>
        <begin position="60"/>
        <end position="135"/>
    </location>
</feature>
<dbReference type="Proteomes" id="UP000828390">
    <property type="component" value="Unassembled WGS sequence"/>
</dbReference>
<evidence type="ECO:0000313" key="3">
    <source>
        <dbReference type="Proteomes" id="UP000828390"/>
    </source>
</evidence>
<organism evidence="2 3">
    <name type="scientific">Dreissena polymorpha</name>
    <name type="common">Zebra mussel</name>
    <name type="synonym">Mytilus polymorpha</name>
    <dbReference type="NCBI Taxonomy" id="45954"/>
    <lineage>
        <taxon>Eukaryota</taxon>
        <taxon>Metazoa</taxon>
        <taxon>Spiralia</taxon>
        <taxon>Lophotrochozoa</taxon>
        <taxon>Mollusca</taxon>
        <taxon>Bivalvia</taxon>
        <taxon>Autobranchia</taxon>
        <taxon>Heteroconchia</taxon>
        <taxon>Euheterodonta</taxon>
        <taxon>Imparidentia</taxon>
        <taxon>Neoheterodontei</taxon>
        <taxon>Myida</taxon>
        <taxon>Dreissenoidea</taxon>
        <taxon>Dreissenidae</taxon>
        <taxon>Dreissena</taxon>
    </lineage>
</organism>
<proteinExistence type="predicted"/>
<dbReference type="PROSITE" id="PS50041">
    <property type="entry name" value="C_TYPE_LECTIN_2"/>
    <property type="match status" value="1"/>
</dbReference>
<dbReference type="InterPro" id="IPR016186">
    <property type="entry name" value="C-type_lectin-like/link_sf"/>
</dbReference>
<name>A0A9D4FQB1_DREPO</name>
<dbReference type="EMBL" id="JAIWYP010000007">
    <property type="protein sequence ID" value="KAH3800981.1"/>
    <property type="molecule type" value="Genomic_DNA"/>
</dbReference>